<evidence type="ECO:0000259" key="2">
    <source>
        <dbReference type="PROSITE" id="PS50887"/>
    </source>
</evidence>
<dbReference type="Pfam" id="PF00563">
    <property type="entry name" value="EAL"/>
    <property type="match status" value="1"/>
</dbReference>
<keyword evidence="4" id="KW-1185">Reference proteome</keyword>
<accession>D9SSQ5</accession>
<dbReference type="InterPro" id="IPR001633">
    <property type="entry name" value="EAL_dom"/>
</dbReference>
<dbReference type="Proteomes" id="UP000002730">
    <property type="component" value="Chromosome"/>
</dbReference>
<dbReference type="PANTHER" id="PTHR44757:SF2">
    <property type="entry name" value="BIOFILM ARCHITECTURE MAINTENANCE PROTEIN MBAA"/>
    <property type="match status" value="1"/>
</dbReference>
<feature type="domain" description="GGDEF" evidence="2">
    <location>
        <begin position="189"/>
        <end position="322"/>
    </location>
</feature>
<dbReference type="Gene3D" id="3.30.450.20">
    <property type="entry name" value="PAS domain"/>
    <property type="match status" value="1"/>
</dbReference>
<dbReference type="SMART" id="SM00267">
    <property type="entry name" value="GGDEF"/>
    <property type="match status" value="1"/>
</dbReference>
<dbReference type="SUPFAM" id="SSF55073">
    <property type="entry name" value="Nucleotide cyclase"/>
    <property type="match status" value="1"/>
</dbReference>
<dbReference type="InterPro" id="IPR052155">
    <property type="entry name" value="Biofilm_reg_signaling"/>
</dbReference>
<dbReference type="EMBL" id="CP002160">
    <property type="protein sequence ID" value="ADL52567.1"/>
    <property type="molecule type" value="Genomic_DNA"/>
</dbReference>
<dbReference type="InterPro" id="IPR029787">
    <property type="entry name" value="Nucleotide_cyclase"/>
</dbReference>
<gene>
    <name evidence="3" type="ordered locus">Clocel_2872</name>
</gene>
<sequence length="584" mass="66726">MKKVDSIDKICKKEKGYDQENDKFVDEINEKIVCLIINNIKIGIAVLDESDNVKLVNDIYCEMYEKDIDELIGKTFEHGKKILNDDYFYAGRLGIAETGNVKVEKIVKSDGRIFNAIVNEVIIDSKEKGQHKVVLVTDLSQIKRFVSKMRSSVDEVAISKYSNVTGLPNRQYIENRIEILSYDNFSEDETFALVIVDIRRFKKVNDIYGARFGDELLKQVANRIQDYIDESAIIAHLGEDHFGVLLENIKKRQEVEMIVDRINDALTKNFSIAGEELTINCSMGISIFEEVMGNKKDLLTNAEKALIEAKDKGLEKVIYTKELSAKVNRRTILENDLMTAIEKGQFFLVYQPQVSLNTGKMVGVEALIRWSHPKLGLISPFEFIPIVEESGLIDSIGEWVIRTSCIQAKEWRDKKLPFFKVAVNISSIQLKKMNICKIIKDILKELSLDPNVLEVELTESAMMEDIELAIENFRELNNMGIKIAIDDFGTGYSSLNYLRKFSIDKLKIDRSFVTELGDDFESTIITKTIIDMAKNLSFKVIAEGVETKEHLKYLMENGCDEVQGYYFSKPITAEEVEEFVYKLN</sequence>
<name>D9SSQ5_CLOC7</name>
<proteinExistence type="predicted"/>
<evidence type="ECO:0000313" key="4">
    <source>
        <dbReference type="Proteomes" id="UP000002730"/>
    </source>
</evidence>
<organism evidence="3 4">
    <name type="scientific">Clostridium cellulovorans (strain ATCC 35296 / DSM 3052 / OCM 3 / 743B)</name>
    <dbReference type="NCBI Taxonomy" id="573061"/>
    <lineage>
        <taxon>Bacteria</taxon>
        <taxon>Bacillati</taxon>
        <taxon>Bacillota</taxon>
        <taxon>Clostridia</taxon>
        <taxon>Eubacteriales</taxon>
        <taxon>Clostridiaceae</taxon>
        <taxon>Clostridium</taxon>
    </lineage>
</organism>
<dbReference type="KEGG" id="ccb:Clocel_2872"/>
<reference evidence="3 4" key="1">
    <citation type="submission" date="2010-08" db="EMBL/GenBank/DDBJ databases">
        <title>Complete sequence of Clostridium cellulovorans 743B.</title>
        <authorList>
            <consortium name="US DOE Joint Genome Institute"/>
            <person name="Lucas S."/>
            <person name="Copeland A."/>
            <person name="Lapidus A."/>
            <person name="Cheng J.-F."/>
            <person name="Bruce D."/>
            <person name="Goodwin L."/>
            <person name="Pitluck S."/>
            <person name="Chertkov O."/>
            <person name="Detter J.C."/>
            <person name="Han C."/>
            <person name="Tapia R."/>
            <person name="Land M."/>
            <person name="Hauser L."/>
            <person name="Chang Y.-J."/>
            <person name="Jeffries C."/>
            <person name="Kyrpides N."/>
            <person name="Ivanova N."/>
            <person name="Mikhailova N."/>
            <person name="Hemme C.L."/>
            <person name="Woyke T."/>
        </authorList>
    </citation>
    <scope>NUCLEOTIDE SEQUENCE [LARGE SCALE GENOMIC DNA]</scope>
    <source>
        <strain evidence="4">ATCC 35296 / DSM 3052 / OCM 3 / 743B</strain>
    </source>
</reference>
<dbReference type="CDD" id="cd01948">
    <property type="entry name" value="EAL"/>
    <property type="match status" value="1"/>
</dbReference>
<dbReference type="SUPFAM" id="SSF141868">
    <property type="entry name" value="EAL domain-like"/>
    <property type="match status" value="1"/>
</dbReference>
<dbReference type="SMART" id="SM00052">
    <property type="entry name" value="EAL"/>
    <property type="match status" value="1"/>
</dbReference>
<dbReference type="Gene3D" id="3.20.20.450">
    <property type="entry name" value="EAL domain"/>
    <property type="match status" value="1"/>
</dbReference>
<dbReference type="SUPFAM" id="SSF55785">
    <property type="entry name" value="PYP-like sensor domain (PAS domain)"/>
    <property type="match status" value="1"/>
</dbReference>
<dbReference type="PANTHER" id="PTHR44757">
    <property type="entry name" value="DIGUANYLATE CYCLASE DGCP"/>
    <property type="match status" value="1"/>
</dbReference>
<dbReference type="Gene3D" id="3.30.70.270">
    <property type="match status" value="1"/>
</dbReference>
<evidence type="ECO:0000259" key="1">
    <source>
        <dbReference type="PROSITE" id="PS50883"/>
    </source>
</evidence>
<dbReference type="HOGENOM" id="CLU_000445_70_50_9"/>
<feature type="domain" description="EAL" evidence="1">
    <location>
        <begin position="330"/>
        <end position="584"/>
    </location>
</feature>
<dbReference type="CDD" id="cd01949">
    <property type="entry name" value="GGDEF"/>
    <property type="match status" value="1"/>
</dbReference>
<dbReference type="InterPro" id="IPR000160">
    <property type="entry name" value="GGDEF_dom"/>
</dbReference>
<dbReference type="InterPro" id="IPR035965">
    <property type="entry name" value="PAS-like_dom_sf"/>
</dbReference>
<evidence type="ECO:0000313" key="3">
    <source>
        <dbReference type="EMBL" id="ADL52567.1"/>
    </source>
</evidence>
<dbReference type="STRING" id="573061.Clocel_2872"/>
<dbReference type="InterPro" id="IPR035919">
    <property type="entry name" value="EAL_sf"/>
</dbReference>
<dbReference type="RefSeq" id="WP_013291808.1">
    <property type="nucleotide sequence ID" value="NC_014393.1"/>
</dbReference>
<dbReference type="PROSITE" id="PS50883">
    <property type="entry name" value="EAL"/>
    <property type="match status" value="1"/>
</dbReference>
<dbReference type="FunFam" id="3.20.20.450:FF:000001">
    <property type="entry name" value="Cyclic di-GMP phosphodiesterase yahA"/>
    <property type="match status" value="1"/>
</dbReference>
<protein>
    <submittedName>
        <fullName evidence="3">Diguanylate cyclase/phosphodiesterase with PAS/PAC sensor(S)</fullName>
    </submittedName>
</protein>
<dbReference type="Pfam" id="PF00990">
    <property type="entry name" value="GGDEF"/>
    <property type="match status" value="1"/>
</dbReference>
<dbReference type="PROSITE" id="PS50887">
    <property type="entry name" value="GGDEF"/>
    <property type="match status" value="1"/>
</dbReference>
<dbReference type="AlphaFoldDB" id="D9SSQ5"/>
<dbReference type="eggNOG" id="COG5001">
    <property type="taxonomic scope" value="Bacteria"/>
</dbReference>
<dbReference type="InterPro" id="IPR043128">
    <property type="entry name" value="Rev_trsase/Diguanyl_cyclase"/>
</dbReference>
<dbReference type="NCBIfam" id="TIGR00254">
    <property type="entry name" value="GGDEF"/>
    <property type="match status" value="1"/>
</dbReference>